<keyword evidence="20" id="KW-1185">Reference proteome</keyword>
<keyword evidence="7 17" id="KW-0378">Hydrolase</keyword>
<comment type="cofactor">
    <cofactor evidence="1">
        <name>Mg(2+)</name>
        <dbReference type="ChEBI" id="CHEBI:18420"/>
    </cofactor>
</comment>
<dbReference type="InterPro" id="IPR047127">
    <property type="entry name" value="MutT-like"/>
</dbReference>
<proteinExistence type="inferred from homology"/>
<feature type="domain" description="Nudix hydrolase" evidence="18">
    <location>
        <begin position="9"/>
        <end position="135"/>
    </location>
</feature>
<dbReference type="InterPro" id="IPR020476">
    <property type="entry name" value="Nudix_hydrolase"/>
</dbReference>
<keyword evidence="5" id="KW-0479">Metal-binding</keyword>
<comment type="similarity">
    <text evidence="2 17">Belongs to the Nudix hydrolase family.</text>
</comment>
<dbReference type="InterPro" id="IPR020084">
    <property type="entry name" value="NUDIX_hydrolase_CS"/>
</dbReference>
<protein>
    <recommendedName>
        <fullName evidence="13">8-oxo-dGTP diphosphatase</fullName>
        <ecNumber evidence="12">3.6.1.55</ecNumber>
    </recommendedName>
    <alternativeName>
        <fullName evidence="16">7,8-dihydro-8-oxoguanine-triphosphatase</fullName>
    </alternativeName>
    <alternativeName>
        <fullName evidence="15">Mutator protein MutT</fullName>
    </alternativeName>
    <alternativeName>
        <fullName evidence="14">dGTP pyrophosphohydrolase</fullName>
    </alternativeName>
</protein>
<evidence type="ECO:0000256" key="16">
    <source>
        <dbReference type="ARBA" id="ARBA00042798"/>
    </source>
</evidence>
<dbReference type="CDD" id="cd03425">
    <property type="entry name" value="NUDIX_MutT_NudA_like"/>
    <property type="match status" value="1"/>
</dbReference>
<evidence type="ECO:0000313" key="19">
    <source>
        <dbReference type="EMBL" id="MBC2670640.1"/>
    </source>
</evidence>
<keyword evidence="9" id="KW-0234">DNA repair</keyword>
<dbReference type="EC" id="3.6.1.55" evidence="12"/>
<dbReference type="PROSITE" id="PS51462">
    <property type="entry name" value="NUDIX"/>
    <property type="match status" value="1"/>
</dbReference>
<dbReference type="EMBL" id="JACLAX010000024">
    <property type="protein sequence ID" value="MBC2670640.1"/>
    <property type="molecule type" value="Genomic_DNA"/>
</dbReference>
<accession>A0A7X1G0X9</accession>
<dbReference type="GO" id="GO:0046872">
    <property type="term" value="F:metal ion binding"/>
    <property type="evidence" value="ECO:0007669"/>
    <property type="project" value="UniProtKB-KW"/>
</dbReference>
<dbReference type="GO" id="GO:0006281">
    <property type="term" value="P:DNA repair"/>
    <property type="evidence" value="ECO:0007669"/>
    <property type="project" value="UniProtKB-KW"/>
</dbReference>
<dbReference type="InterPro" id="IPR015797">
    <property type="entry name" value="NUDIX_hydrolase-like_dom_sf"/>
</dbReference>
<organism evidence="19 20">
    <name type="scientific">Novosphingobium piscinae</name>
    <dbReference type="NCBI Taxonomy" id="1507448"/>
    <lineage>
        <taxon>Bacteria</taxon>
        <taxon>Pseudomonadati</taxon>
        <taxon>Pseudomonadota</taxon>
        <taxon>Alphaproteobacteria</taxon>
        <taxon>Sphingomonadales</taxon>
        <taxon>Sphingomonadaceae</taxon>
        <taxon>Novosphingobium</taxon>
    </lineage>
</organism>
<sequence length="140" mass="14922">MTGAAGPAPALLVVAAALLDPLDRVCLQQRPRDKRHGGLWEFPGGKVEPGEDPAAALCRELVEELGVAVLPNDCVPCGFAAAPELVILLYAVRRWEGTVTGLEAEGVTWLAPAMATGLAMPPLDYPLVRQLQQLLVHRII</sequence>
<reference evidence="19 20" key="1">
    <citation type="submission" date="2020-08" db="EMBL/GenBank/DDBJ databases">
        <title>The genome sequence of type strain Novosphingobium piscinae KCTC 42194.</title>
        <authorList>
            <person name="Liu Y."/>
        </authorList>
    </citation>
    <scope>NUCLEOTIDE SEQUENCE [LARGE SCALE GENOMIC DNA]</scope>
    <source>
        <strain evidence="19 20">KCTC 42194</strain>
    </source>
</reference>
<keyword evidence="4" id="KW-0235">DNA replication</keyword>
<dbReference type="GO" id="GO:0044715">
    <property type="term" value="F:8-oxo-dGDP phosphatase activity"/>
    <property type="evidence" value="ECO:0007669"/>
    <property type="project" value="TreeGrafter"/>
</dbReference>
<evidence type="ECO:0000259" key="18">
    <source>
        <dbReference type="PROSITE" id="PS51462"/>
    </source>
</evidence>
<dbReference type="Proteomes" id="UP000551327">
    <property type="component" value="Unassembled WGS sequence"/>
</dbReference>
<keyword evidence="8" id="KW-0460">Magnesium</keyword>
<evidence type="ECO:0000256" key="3">
    <source>
        <dbReference type="ARBA" id="ARBA00022457"/>
    </source>
</evidence>
<name>A0A7X1G0X9_9SPHN</name>
<gene>
    <name evidence="19" type="ORF">H7F53_15920</name>
</gene>
<dbReference type="PANTHER" id="PTHR47707:SF1">
    <property type="entry name" value="NUDIX HYDROLASE FAMILY PROTEIN"/>
    <property type="match status" value="1"/>
</dbReference>
<evidence type="ECO:0000256" key="17">
    <source>
        <dbReference type="RuleBase" id="RU003476"/>
    </source>
</evidence>
<evidence type="ECO:0000256" key="15">
    <source>
        <dbReference type="ARBA" id="ARBA00041979"/>
    </source>
</evidence>
<comment type="catalytic activity">
    <reaction evidence="11">
        <text>8-oxo-GTP + H2O = 8-oxo-GMP + diphosphate + H(+)</text>
        <dbReference type="Rhea" id="RHEA:67616"/>
        <dbReference type="ChEBI" id="CHEBI:15377"/>
        <dbReference type="ChEBI" id="CHEBI:15378"/>
        <dbReference type="ChEBI" id="CHEBI:33019"/>
        <dbReference type="ChEBI" id="CHEBI:143553"/>
        <dbReference type="ChEBI" id="CHEBI:145694"/>
    </reaction>
</comment>
<evidence type="ECO:0000256" key="2">
    <source>
        <dbReference type="ARBA" id="ARBA00005582"/>
    </source>
</evidence>
<evidence type="ECO:0000256" key="7">
    <source>
        <dbReference type="ARBA" id="ARBA00022801"/>
    </source>
</evidence>
<evidence type="ECO:0000256" key="13">
    <source>
        <dbReference type="ARBA" id="ARBA00040794"/>
    </source>
</evidence>
<evidence type="ECO:0000256" key="9">
    <source>
        <dbReference type="ARBA" id="ARBA00023204"/>
    </source>
</evidence>
<dbReference type="Gene3D" id="3.90.79.10">
    <property type="entry name" value="Nucleoside Triphosphate Pyrophosphohydrolase"/>
    <property type="match status" value="1"/>
</dbReference>
<evidence type="ECO:0000256" key="12">
    <source>
        <dbReference type="ARBA" id="ARBA00038905"/>
    </source>
</evidence>
<dbReference type="PROSITE" id="PS00893">
    <property type="entry name" value="NUDIX_BOX"/>
    <property type="match status" value="1"/>
</dbReference>
<dbReference type="GO" id="GO:0008413">
    <property type="term" value="F:8-oxo-7,8-dihydroguanosine triphosphate pyrophosphatase activity"/>
    <property type="evidence" value="ECO:0007669"/>
    <property type="project" value="TreeGrafter"/>
</dbReference>
<evidence type="ECO:0000256" key="1">
    <source>
        <dbReference type="ARBA" id="ARBA00001946"/>
    </source>
</evidence>
<dbReference type="AlphaFoldDB" id="A0A7X1G0X9"/>
<evidence type="ECO:0000256" key="5">
    <source>
        <dbReference type="ARBA" id="ARBA00022723"/>
    </source>
</evidence>
<dbReference type="SUPFAM" id="SSF55811">
    <property type="entry name" value="Nudix"/>
    <property type="match status" value="1"/>
</dbReference>
<dbReference type="GO" id="GO:0006260">
    <property type="term" value="P:DNA replication"/>
    <property type="evidence" value="ECO:0007669"/>
    <property type="project" value="UniProtKB-KW"/>
</dbReference>
<evidence type="ECO:0000256" key="6">
    <source>
        <dbReference type="ARBA" id="ARBA00022763"/>
    </source>
</evidence>
<evidence type="ECO:0000256" key="10">
    <source>
        <dbReference type="ARBA" id="ARBA00035861"/>
    </source>
</evidence>
<evidence type="ECO:0000256" key="4">
    <source>
        <dbReference type="ARBA" id="ARBA00022705"/>
    </source>
</evidence>
<evidence type="ECO:0000313" key="20">
    <source>
        <dbReference type="Proteomes" id="UP000551327"/>
    </source>
</evidence>
<keyword evidence="6" id="KW-0227">DNA damage</keyword>
<evidence type="ECO:0000256" key="11">
    <source>
        <dbReference type="ARBA" id="ARBA00036904"/>
    </source>
</evidence>
<dbReference type="PRINTS" id="PR00502">
    <property type="entry name" value="NUDIXFAMILY"/>
</dbReference>
<dbReference type="Pfam" id="PF00293">
    <property type="entry name" value="NUDIX"/>
    <property type="match status" value="1"/>
</dbReference>
<evidence type="ECO:0000256" key="14">
    <source>
        <dbReference type="ARBA" id="ARBA00041592"/>
    </source>
</evidence>
<dbReference type="PANTHER" id="PTHR47707">
    <property type="entry name" value="8-OXO-DGTP DIPHOSPHATASE"/>
    <property type="match status" value="1"/>
</dbReference>
<dbReference type="RefSeq" id="WP_185680500.1">
    <property type="nucleotide sequence ID" value="NZ_JACLAX010000024.1"/>
</dbReference>
<comment type="catalytic activity">
    <reaction evidence="10">
        <text>8-oxo-dGTP + H2O = 8-oxo-dGMP + diphosphate + H(+)</text>
        <dbReference type="Rhea" id="RHEA:31575"/>
        <dbReference type="ChEBI" id="CHEBI:15377"/>
        <dbReference type="ChEBI" id="CHEBI:15378"/>
        <dbReference type="ChEBI" id="CHEBI:33019"/>
        <dbReference type="ChEBI" id="CHEBI:63224"/>
        <dbReference type="ChEBI" id="CHEBI:77896"/>
        <dbReference type="EC" id="3.6.1.55"/>
    </reaction>
</comment>
<comment type="caution">
    <text evidence="19">The sequence shown here is derived from an EMBL/GenBank/DDBJ whole genome shotgun (WGS) entry which is preliminary data.</text>
</comment>
<keyword evidence="3" id="KW-0515">Mutator protein</keyword>
<dbReference type="GO" id="GO:0035539">
    <property type="term" value="F:8-oxo-7,8-dihydrodeoxyguanosine triphosphate pyrophosphatase activity"/>
    <property type="evidence" value="ECO:0007669"/>
    <property type="project" value="UniProtKB-EC"/>
</dbReference>
<dbReference type="InterPro" id="IPR000086">
    <property type="entry name" value="NUDIX_hydrolase_dom"/>
</dbReference>
<evidence type="ECO:0000256" key="8">
    <source>
        <dbReference type="ARBA" id="ARBA00022842"/>
    </source>
</evidence>
<dbReference type="GO" id="GO:0044716">
    <property type="term" value="F:8-oxo-GDP phosphatase activity"/>
    <property type="evidence" value="ECO:0007669"/>
    <property type="project" value="TreeGrafter"/>
</dbReference>